<gene>
    <name evidence="1" type="ordered locus">Pcar_0919</name>
</gene>
<dbReference type="Proteomes" id="UP000002534">
    <property type="component" value="Chromosome"/>
</dbReference>
<evidence type="ECO:0000313" key="2">
    <source>
        <dbReference type="Proteomes" id="UP000002534"/>
    </source>
</evidence>
<sequence length="92" mass="10628">MNQNKLSTNIMLGIYQKLNHSNHHFKNKNCGLAPVNGYRFSIFWRGRKNFYVYYLLQGANAIFCQGGKTPFQHARPPGKTFETQFMSCPVIP</sequence>
<keyword evidence="2" id="KW-1185">Reference proteome</keyword>
<reference evidence="2" key="1">
    <citation type="submission" date="2005-10" db="EMBL/GenBank/DDBJ databases">
        <title>Complete sequence of Pelobacter carbinolicus DSM 2380.</title>
        <authorList>
            <person name="Copeland A."/>
            <person name="Lucas S."/>
            <person name="Lapidus A."/>
            <person name="Barry K."/>
            <person name="Detter J.C."/>
            <person name="Glavina T."/>
            <person name="Hammon N."/>
            <person name="Israni S."/>
            <person name="Pitluck S."/>
            <person name="Chertkov O."/>
            <person name="Schmutz J."/>
            <person name="Larimer F."/>
            <person name="Land M."/>
            <person name="Kyrpides N."/>
            <person name="Ivanova N."/>
            <person name="Richardson P."/>
        </authorList>
    </citation>
    <scope>NUCLEOTIDE SEQUENCE [LARGE SCALE GENOMIC DNA]</scope>
    <source>
        <strain evidence="2">DSM 2380 / NBRC 103641 / GraBd1</strain>
    </source>
</reference>
<evidence type="ECO:0000313" key="1">
    <source>
        <dbReference type="EMBL" id="ABA88172.1"/>
    </source>
</evidence>
<organism evidence="1 2">
    <name type="scientific">Syntrophotalea carbinolica (strain DSM 2380 / NBRC 103641 / GraBd1)</name>
    <name type="common">Pelobacter carbinolicus</name>
    <dbReference type="NCBI Taxonomy" id="338963"/>
    <lineage>
        <taxon>Bacteria</taxon>
        <taxon>Pseudomonadati</taxon>
        <taxon>Thermodesulfobacteriota</taxon>
        <taxon>Desulfuromonadia</taxon>
        <taxon>Desulfuromonadales</taxon>
        <taxon>Syntrophotaleaceae</taxon>
        <taxon>Syntrophotalea</taxon>
    </lineage>
</organism>
<proteinExistence type="predicted"/>
<accession>Q3A635</accession>
<protein>
    <submittedName>
        <fullName evidence="1">Uncharacterized protein</fullName>
    </submittedName>
</protein>
<dbReference type="AlphaFoldDB" id="Q3A635"/>
<dbReference type="KEGG" id="pca:Pcar_0919"/>
<dbReference type="EMBL" id="CP000142">
    <property type="protein sequence ID" value="ABA88172.1"/>
    <property type="molecule type" value="Genomic_DNA"/>
</dbReference>
<dbReference type="HOGENOM" id="CLU_2410622_0_0_7"/>
<name>Q3A635_SYNC1</name>
<reference evidence="1 2" key="2">
    <citation type="journal article" date="2012" name="BMC Genomics">
        <title>The genome of Pelobacter carbinolicus reveals surprising metabolic capabilities and physiological features.</title>
        <authorList>
            <person name="Aklujkar M."/>
            <person name="Haveman S.A."/>
            <person name="Didonato R.Jr."/>
            <person name="Chertkov O."/>
            <person name="Han C.S."/>
            <person name="Land M.L."/>
            <person name="Brown P."/>
            <person name="Lovley D.R."/>
        </authorList>
    </citation>
    <scope>NUCLEOTIDE SEQUENCE [LARGE SCALE GENOMIC DNA]</scope>
    <source>
        <strain evidence="2">DSM 2380 / NBRC 103641 / GraBd1</strain>
    </source>
</reference>